<dbReference type="InterPro" id="IPR014001">
    <property type="entry name" value="Helicase_ATP-bd"/>
</dbReference>
<keyword evidence="1" id="KW-0378">Hydrolase</keyword>
<dbReference type="Proteomes" id="UP001161139">
    <property type="component" value="Unassembled WGS sequence"/>
</dbReference>
<dbReference type="InterPro" id="IPR001650">
    <property type="entry name" value="Helicase_C-like"/>
</dbReference>
<feature type="domain" description="Helicase ATP-binding" evidence="3">
    <location>
        <begin position="253"/>
        <end position="400"/>
    </location>
</feature>
<keyword evidence="2 5" id="KW-0067">ATP-binding</keyword>
<evidence type="ECO:0000259" key="3">
    <source>
        <dbReference type="PROSITE" id="PS51192"/>
    </source>
</evidence>
<dbReference type="GO" id="GO:0004386">
    <property type="term" value="F:helicase activity"/>
    <property type="evidence" value="ECO:0007669"/>
    <property type="project" value="UniProtKB-KW"/>
</dbReference>
<dbReference type="Gene3D" id="3.40.50.10810">
    <property type="entry name" value="Tandem AAA-ATPase domain"/>
    <property type="match status" value="1"/>
</dbReference>
<dbReference type="Pfam" id="PF00176">
    <property type="entry name" value="SNF2-rel_dom"/>
    <property type="match status" value="1"/>
</dbReference>
<dbReference type="GO" id="GO:0016787">
    <property type="term" value="F:hydrolase activity"/>
    <property type="evidence" value="ECO:0007669"/>
    <property type="project" value="UniProtKB-KW"/>
</dbReference>
<dbReference type="SMART" id="SM00487">
    <property type="entry name" value="DEXDc"/>
    <property type="match status" value="1"/>
</dbReference>
<dbReference type="PANTHER" id="PTHR45766">
    <property type="entry name" value="DNA ANNEALING HELICASE AND ENDONUCLEASE ZRANB3 FAMILY MEMBER"/>
    <property type="match status" value="1"/>
</dbReference>
<dbReference type="Gene3D" id="3.40.50.300">
    <property type="entry name" value="P-loop containing nucleotide triphosphate hydrolases"/>
    <property type="match status" value="1"/>
</dbReference>
<dbReference type="CDD" id="cd17919">
    <property type="entry name" value="DEXHc_Snf"/>
    <property type="match status" value="1"/>
</dbReference>
<organism evidence="5 6">
    <name type="scientific">Stutzerimonas stutzeri</name>
    <name type="common">Pseudomonas stutzeri</name>
    <dbReference type="NCBI Taxonomy" id="316"/>
    <lineage>
        <taxon>Bacteria</taxon>
        <taxon>Pseudomonadati</taxon>
        <taxon>Pseudomonadota</taxon>
        <taxon>Gammaproteobacteria</taxon>
        <taxon>Pseudomonadales</taxon>
        <taxon>Pseudomonadaceae</taxon>
        <taxon>Stutzerimonas</taxon>
    </lineage>
</organism>
<evidence type="ECO:0000256" key="2">
    <source>
        <dbReference type="ARBA" id="ARBA00022806"/>
    </source>
</evidence>
<gene>
    <name evidence="5" type="ORF">N5D09_03260</name>
</gene>
<dbReference type="PROSITE" id="PS51192">
    <property type="entry name" value="HELICASE_ATP_BIND_1"/>
    <property type="match status" value="1"/>
</dbReference>
<dbReference type="PROSITE" id="PS51194">
    <property type="entry name" value="HELICASE_CTER"/>
    <property type="match status" value="1"/>
</dbReference>
<reference evidence="5" key="1">
    <citation type="submission" date="2022-09" db="EMBL/GenBank/DDBJ databases">
        <title>Intensive care unit water sources are persistently colonized with multi-drug resistant bacteria and are the site of extensive horizontal gene transfer of antibiotic resistance genes.</title>
        <authorList>
            <person name="Diorio-Toth L."/>
        </authorList>
    </citation>
    <scope>NUCLEOTIDE SEQUENCE</scope>
    <source>
        <strain evidence="5">GD03864</strain>
    </source>
</reference>
<keyword evidence="2 5" id="KW-0547">Nucleotide-binding</keyword>
<dbReference type="InterPro" id="IPR049730">
    <property type="entry name" value="SNF2/RAD54-like_C"/>
</dbReference>
<dbReference type="AlphaFoldDB" id="A0ABD4XW59"/>
<evidence type="ECO:0000259" key="4">
    <source>
        <dbReference type="PROSITE" id="PS51194"/>
    </source>
</evidence>
<keyword evidence="2 5" id="KW-0347">Helicase</keyword>
<dbReference type="EMBL" id="JAOCDG010000003">
    <property type="protein sequence ID" value="MDH0687106.1"/>
    <property type="molecule type" value="Genomic_DNA"/>
</dbReference>
<proteinExistence type="predicted"/>
<dbReference type="PANTHER" id="PTHR45766:SF6">
    <property type="entry name" value="SWI_SNF-RELATED MATRIX-ASSOCIATED ACTIN-DEPENDENT REGULATOR OF CHROMATIN SUBFAMILY A-LIKE PROTEIN 1"/>
    <property type="match status" value="1"/>
</dbReference>
<dbReference type="Pfam" id="PF00271">
    <property type="entry name" value="Helicase_C"/>
    <property type="match status" value="1"/>
</dbReference>
<dbReference type="InterPro" id="IPR000330">
    <property type="entry name" value="SNF2_N"/>
</dbReference>
<dbReference type="CDD" id="cd18793">
    <property type="entry name" value="SF2_C_SNF"/>
    <property type="match status" value="1"/>
</dbReference>
<comment type="caution">
    <text evidence="5">The sequence shown here is derived from an EMBL/GenBank/DDBJ whole genome shotgun (WGS) entry which is preliminary data.</text>
</comment>
<dbReference type="InterPro" id="IPR038718">
    <property type="entry name" value="SNF2-like_sf"/>
</dbReference>
<dbReference type="SMART" id="SM00490">
    <property type="entry name" value="HELICc"/>
    <property type="match status" value="1"/>
</dbReference>
<evidence type="ECO:0000313" key="5">
    <source>
        <dbReference type="EMBL" id="MDH0687106.1"/>
    </source>
</evidence>
<evidence type="ECO:0000313" key="6">
    <source>
        <dbReference type="Proteomes" id="UP001161139"/>
    </source>
</evidence>
<feature type="domain" description="Helicase C-terminal" evidence="4">
    <location>
        <begin position="490"/>
        <end position="644"/>
    </location>
</feature>
<dbReference type="RefSeq" id="WP_279649057.1">
    <property type="nucleotide sequence ID" value="NZ_JAOCDG010000003.1"/>
</dbReference>
<dbReference type="SUPFAM" id="SSF52540">
    <property type="entry name" value="P-loop containing nucleoside triphosphate hydrolases"/>
    <property type="match status" value="2"/>
</dbReference>
<accession>A0ABD4XW59</accession>
<name>A0ABD4XW59_STUST</name>
<evidence type="ECO:0000256" key="1">
    <source>
        <dbReference type="ARBA" id="ARBA00022801"/>
    </source>
</evidence>
<protein>
    <submittedName>
        <fullName evidence="5">DEAD/DEAH box helicase</fullName>
    </submittedName>
</protein>
<dbReference type="InterPro" id="IPR027417">
    <property type="entry name" value="P-loop_NTPase"/>
</dbReference>
<sequence length="654" mass="72682">MFKRRTTQPQELLGRAVFDGYDYGLSFAYVEGLGRALGAHKARCFRRPGHRLHNAWRVPKSVVHEDLSEFFAAIQAVVGDAFPETLETFTRKLDQARAAPVADAFTAGICVRLSAMADGKVLARGDYHPGLVAIYRRMRGVFLGPSKAWKINCTPEVLRSNLIEGLGLSEDQVEILEGVHELLEDGSLTQAREWDSIAVGGTRPEPTGEEDDLSENEVYLASIPEITRTNWTQTALAEALTRYELYDYQRAGVAHLVRRSSALLADDMGLGKTRQSIVAADIQAQGRPTLIICLASLVINWAREIAAVKPGDRVAIQEYDPKAQWVIINYERLGQFVKLAGHFSVMVIDEAHRLKEPTAEWTRHAFDIASQIPNRYLLTGTPVLNRESELHTLLRLSGHPIGQMPLKAFCEQFAGNSEFRTTLRARLSDWMLRRSKDVLTGLKGKQRQTLATRLSAADRDAYKAILSGDKTPLARIGALRSLMERSKANACLEMVRDLDAEDKAIVFCEFIETVDWLKEQLEACGISVVTLTGKMSRTQRQRSVDRFQSDEGVRVFIGTTSAAGTGINLTAANYVIFASLPWTPALQDQAEDRAYRNGQLRMVVVKIPLVEDSIDQGLWEMLAAKRAVARDLIDPDDLDENHAMASAVSHLLAA</sequence>